<organism evidence="1 3">
    <name type="scientific">Didymodactylos carnosus</name>
    <dbReference type="NCBI Taxonomy" id="1234261"/>
    <lineage>
        <taxon>Eukaryota</taxon>
        <taxon>Metazoa</taxon>
        <taxon>Spiralia</taxon>
        <taxon>Gnathifera</taxon>
        <taxon>Rotifera</taxon>
        <taxon>Eurotatoria</taxon>
        <taxon>Bdelloidea</taxon>
        <taxon>Philodinida</taxon>
        <taxon>Philodinidae</taxon>
        <taxon>Didymodactylos</taxon>
    </lineage>
</organism>
<dbReference type="InterPro" id="IPR031248">
    <property type="entry name" value="RNF213"/>
</dbReference>
<feature type="non-terminal residue" evidence="1">
    <location>
        <position position="1"/>
    </location>
</feature>
<dbReference type="Proteomes" id="UP000663829">
    <property type="component" value="Unassembled WGS sequence"/>
</dbReference>
<gene>
    <name evidence="1" type="ORF">GPM918_LOCUS19824</name>
    <name evidence="2" type="ORF">SRO942_LOCUS19821</name>
</gene>
<keyword evidence="3" id="KW-1185">Reference proteome</keyword>
<dbReference type="PANTHER" id="PTHR22605:SF1">
    <property type="entry name" value="RZ-TYPE DOMAIN-CONTAINING PROTEIN"/>
    <property type="match status" value="1"/>
</dbReference>
<dbReference type="Gene3D" id="3.40.50.300">
    <property type="entry name" value="P-loop containing nucleotide triphosphate hydrolases"/>
    <property type="match status" value="1"/>
</dbReference>
<dbReference type="Proteomes" id="UP000681722">
    <property type="component" value="Unassembled WGS sequence"/>
</dbReference>
<reference evidence="1" key="1">
    <citation type="submission" date="2021-02" db="EMBL/GenBank/DDBJ databases">
        <authorList>
            <person name="Nowell W R."/>
        </authorList>
    </citation>
    <scope>NUCLEOTIDE SEQUENCE</scope>
</reference>
<accession>A0A814QR62</accession>
<dbReference type="EMBL" id="CAJOBC010006106">
    <property type="protein sequence ID" value="CAF3887241.1"/>
    <property type="molecule type" value="Genomic_DNA"/>
</dbReference>
<dbReference type="GO" id="GO:0016887">
    <property type="term" value="F:ATP hydrolysis activity"/>
    <property type="evidence" value="ECO:0007669"/>
    <property type="project" value="InterPro"/>
</dbReference>
<evidence type="ECO:0000313" key="1">
    <source>
        <dbReference type="EMBL" id="CAF1123737.1"/>
    </source>
</evidence>
<comment type="caution">
    <text evidence="1">The sequence shown here is derived from an EMBL/GenBank/DDBJ whole genome shotgun (WGS) entry which is preliminary data.</text>
</comment>
<evidence type="ECO:0000313" key="2">
    <source>
        <dbReference type="EMBL" id="CAF3887241.1"/>
    </source>
</evidence>
<proteinExistence type="predicted"/>
<dbReference type="InterPro" id="IPR027417">
    <property type="entry name" value="P-loop_NTPase"/>
</dbReference>
<dbReference type="EMBL" id="CAJNOQ010006106">
    <property type="protein sequence ID" value="CAF1123737.1"/>
    <property type="molecule type" value="Genomic_DNA"/>
</dbReference>
<dbReference type="SUPFAM" id="SSF52540">
    <property type="entry name" value="P-loop containing nucleoside triphosphate hydrolases"/>
    <property type="match status" value="1"/>
</dbReference>
<sequence length="1456" mass="170398">SLKTERFIRRLIHRSVYMEVIPEVREHIFAIIVSVVTKTPLCIIGSPGRSKTLSFQIVVQNLQGLQLSPRKFCRRLPAVDPFFCMGSKYSSAEDISTIFERAIRREEQYQQNHMSTRCVVFLDEALLPSQKKMVLKILHPYLDECRVSFVAIANKPFDAANANRMMCVFRSLPSEDDQKILAYGCLGLNYEDVEIETNLKNIISGLCNGYQKLLQSSDIPRVFHDRDFIYMLRELRLGLNPITQTYDQDQQCVNSITPLGLLRSLENNFNGIPRAQFQILVEIFFKCIQEECRRQYDFKFPSKQDYRDIISILHDSMELDSNRRRLYGRYKLIIDESEDESAAHLLYQVGILNATTTSEFRLSDFTDDINNELRNVKTLSDIKMCMETGKTILMINTGRLHGSLYDVFNQNFSIMATANERKIFSKVAIGPKTLDCIVHEQFQCIVHVKRSEFSQIPAPFLSRFQKYSLSIEDFYRIQLEQLPVNEQQIMMNVEDKVKTFIEHYGRQYFYGLTDNTLYSCLLLMIKIKQKTATQYESMLKINTDRVKTEEQYNVNSEADNEYQTSQEEGTQGIYAKADSIVYLDLQHYTQLMIRSKSIIEQNPGDTHQCLLRSILCRLIQLVSPESLALKLPTFVDSVSKYLCTNYFHNQEHFTLENFIQHLTSSTENDASDSTARSTTITTKVTIFTRTSSYVLSLNKFSKQQLFSNYISDNVDILNLTIIENAADLEEKFELFEQDQQKNVFVIVIDTQVGQQHQHIPFIRQLIDKTENNHNSCAYRQREFIRKYFIMLLHSPATELYHQACFPSIFLNNWDFYFFDTCSPGSAFHLQKMLQILCSSQQQQIDYDSESLCDLNALFDSALWDFSGRLQIFIQEVPTLVNSQDFYKLHTNISKRVQCLKNVLRKCTKLQQRIVNTYHESLSTQNMYNMIYQTSKEILSGRKFDGLVDSIQHQIEISFTTFTSNILIHLVNDYGLETLSRAFSASNKKSYEVMLNLIDYSLFINNDSANNKNQLFQISIHYPCVPTTPLYHLFHQRIKAHADDLKAKIIGKQNEEIDHNLRAKKMENTTDYLIDIRSELCRTIWNNDKVLREIIIELDQDIINTYSEDLIRTYCTIIEKSYENTSASNNAEPDKTINFISKWLQLIDDEDMNDYNESVHKQIWLVSHVYTSFEYDRNDLLSLYTASRILDNFDHNRQDKEIEEGLSRVEFRESVFRRMFDLLWSKLIKLCSENDQHQIELWTQTYAFINKYFPSNKVLHRAQLTKIKTKIEFMHLSYLILLNEQLLRPFELISALLDENNLLDTNTDVNTGCLKILQKIIELIQMYLQKERIDESHTTLMIDIIQWVLTLVPSVKEIEYLLTYLHEICQLRLPIKQFLFDQLATLLVDFRQKPINKQQKFDIVDKIRLLLPTVVQCINEQATLDGYVLPYHPFVIIDAERQGHTLIDLLFFISEII</sequence>
<dbReference type="GO" id="GO:0004842">
    <property type="term" value="F:ubiquitin-protein transferase activity"/>
    <property type="evidence" value="ECO:0007669"/>
    <property type="project" value="InterPro"/>
</dbReference>
<dbReference type="OrthoDB" id="2423195at2759"/>
<name>A0A814QR62_9BILA</name>
<evidence type="ECO:0000313" key="3">
    <source>
        <dbReference type="Proteomes" id="UP000663829"/>
    </source>
</evidence>
<protein>
    <submittedName>
        <fullName evidence="1">Uncharacterized protein</fullName>
    </submittedName>
</protein>
<dbReference type="PANTHER" id="PTHR22605">
    <property type="entry name" value="RZ-TYPE DOMAIN-CONTAINING PROTEIN"/>
    <property type="match status" value="1"/>
</dbReference>